<organism evidence="1 2">
    <name type="scientific">Phenylobacterium haematophilum</name>
    <dbReference type="NCBI Taxonomy" id="98513"/>
    <lineage>
        <taxon>Bacteria</taxon>
        <taxon>Pseudomonadati</taxon>
        <taxon>Pseudomonadota</taxon>
        <taxon>Alphaproteobacteria</taxon>
        <taxon>Caulobacterales</taxon>
        <taxon>Caulobacteraceae</taxon>
        <taxon>Phenylobacterium</taxon>
    </lineage>
</organism>
<protein>
    <submittedName>
        <fullName evidence="1">Uncharacterized protein</fullName>
    </submittedName>
</protein>
<proteinExistence type="predicted"/>
<dbReference type="EMBL" id="JACIDK010000001">
    <property type="protein sequence ID" value="MBB3890417.1"/>
    <property type="molecule type" value="Genomic_DNA"/>
</dbReference>
<dbReference type="RefSeq" id="WP_343056044.1">
    <property type="nucleotide sequence ID" value="NZ_JACIDK010000001.1"/>
</dbReference>
<dbReference type="AlphaFoldDB" id="A0A839ZZ60"/>
<dbReference type="SUPFAM" id="SSF56784">
    <property type="entry name" value="HAD-like"/>
    <property type="match status" value="1"/>
</dbReference>
<keyword evidence="2" id="KW-1185">Reference proteome</keyword>
<accession>A0A839ZZ60</accession>
<reference evidence="1 2" key="1">
    <citation type="submission" date="2020-08" db="EMBL/GenBank/DDBJ databases">
        <title>Genomic Encyclopedia of Type Strains, Phase IV (KMG-IV): sequencing the most valuable type-strain genomes for metagenomic binning, comparative biology and taxonomic classification.</title>
        <authorList>
            <person name="Goeker M."/>
        </authorList>
    </citation>
    <scope>NUCLEOTIDE SEQUENCE [LARGE SCALE GENOMIC DNA]</scope>
    <source>
        <strain evidence="1 2">DSM 21793</strain>
    </source>
</reference>
<name>A0A839ZZ60_9CAUL</name>
<dbReference type="InterPro" id="IPR036412">
    <property type="entry name" value="HAD-like_sf"/>
</dbReference>
<evidence type="ECO:0000313" key="1">
    <source>
        <dbReference type="EMBL" id="MBB3890417.1"/>
    </source>
</evidence>
<evidence type="ECO:0000313" key="2">
    <source>
        <dbReference type="Proteomes" id="UP000530564"/>
    </source>
</evidence>
<gene>
    <name evidence="1" type="ORF">GGQ61_001114</name>
</gene>
<dbReference type="Gene3D" id="3.40.50.1000">
    <property type="entry name" value="HAD superfamily/HAD-like"/>
    <property type="match status" value="1"/>
</dbReference>
<dbReference type="InterPro" id="IPR023214">
    <property type="entry name" value="HAD_sf"/>
</dbReference>
<comment type="caution">
    <text evidence="1">The sequence shown here is derived from an EMBL/GenBank/DDBJ whole genome shotgun (WGS) entry which is preliminary data.</text>
</comment>
<sequence>MASVSPQLPPPRAPNLLELGVDPHRPLLLVDVDEVLGLFMQGFGRFLEGRGLEFRVDRFALFQNIYRPGETQHLPLDEGRTHFDDFFRLGCGDMEPAPGGPEALRALSQRANVVILTNAPGPARMARARWLGRHGMDYPLVLNTGPKGPVAALMARQVKAQAAFIDDLISNLDSVAESAPGVNRFQMVADPRLQPLAPTAPERHTRIDDWRTLREAIEAAVL</sequence>
<dbReference type="Proteomes" id="UP000530564">
    <property type="component" value="Unassembled WGS sequence"/>
</dbReference>